<feature type="non-terminal residue" evidence="10">
    <location>
        <position position="175"/>
    </location>
</feature>
<dbReference type="AlphaFoldDB" id="X1PW79"/>
<evidence type="ECO:0000259" key="9">
    <source>
        <dbReference type="Pfam" id="PF04290"/>
    </source>
</evidence>
<keyword evidence="4" id="KW-0997">Cell inner membrane</keyword>
<dbReference type="InterPro" id="IPR055348">
    <property type="entry name" value="DctQ"/>
</dbReference>
<feature type="transmembrane region" description="Helical" evidence="8">
    <location>
        <begin position="59"/>
        <end position="76"/>
    </location>
</feature>
<keyword evidence="3" id="KW-1003">Cell membrane</keyword>
<feature type="domain" description="Tripartite ATP-independent periplasmic transporters DctQ component" evidence="9">
    <location>
        <begin position="35"/>
        <end position="163"/>
    </location>
</feature>
<evidence type="ECO:0000256" key="8">
    <source>
        <dbReference type="SAM" id="Phobius"/>
    </source>
</evidence>
<dbReference type="PANTHER" id="PTHR35011">
    <property type="entry name" value="2,3-DIKETO-L-GULONATE TRAP TRANSPORTER SMALL PERMEASE PROTEIN YIAM"/>
    <property type="match status" value="1"/>
</dbReference>
<comment type="subcellular location">
    <subcellularLocation>
        <location evidence="1">Cell inner membrane</location>
        <topology evidence="1">Multi-pass membrane protein</topology>
    </subcellularLocation>
</comment>
<protein>
    <recommendedName>
        <fullName evidence="9">Tripartite ATP-independent periplasmic transporters DctQ component domain-containing protein</fullName>
    </recommendedName>
</protein>
<dbReference type="EMBL" id="BARV01029276">
    <property type="protein sequence ID" value="GAI43110.1"/>
    <property type="molecule type" value="Genomic_DNA"/>
</dbReference>
<feature type="transmembrane region" description="Helical" evidence="8">
    <location>
        <begin position="97"/>
        <end position="118"/>
    </location>
</feature>
<sequence length="175" mass="20126">MRKVYSVRLSEKAWAVFDRFIDSLACVAGFLVIAMMVLMVTEVVTRYFLKNPPVWALEVNSYITFGIAFLGTAWLLKIRKHISVDIVVNNMSPGTQLRLNIIVSIVGALILLTITYFSACSTIDHYQRGVAVWQILKFPKFTLLLFIPLGCFLTSIQFMRQTYDYTKRLKVFRPE</sequence>
<dbReference type="InterPro" id="IPR007387">
    <property type="entry name" value="TRAP_DctQ"/>
</dbReference>
<evidence type="ECO:0000256" key="4">
    <source>
        <dbReference type="ARBA" id="ARBA00022519"/>
    </source>
</evidence>
<keyword evidence="2" id="KW-0813">Transport</keyword>
<evidence type="ECO:0000256" key="1">
    <source>
        <dbReference type="ARBA" id="ARBA00004429"/>
    </source>
</evidence>
<feature type="transmembrane region" description="Helical" evidence="8">
    <location>
        <begin position="138"/>
        <end position="159"/>
    </location>
</feature>
<evidence type="ECO:0000256" key="3">
    <source>
        <dbReference type="ARBA" id="ARBA00022475"/>
    </source>
</evidence>
<reference evidence="10" key="1">
    <citation type="journal article" date="2014" name="Front. Microbiol.">
        <title>High frequency of phylogenetically diverse reductive dehalogenase-homologous genes in deep subseafloor sedimentary metagenomes.</title>
        <authorList>
            <person name="Kawai M."/>
            <person name="Futagami T."/>
            <person name="Toyoda A."/>
            <person name="Takaki Y."/>
            <person name="Nishi S."/>
            <person name="Hori S."/>
            <person name="Arai W."/>
            <person name="Tsubouchi T."/>
            <person name="Morono Y."/>
            <person name="Uchiyama I."/>
            <person name="Ito T."/>
            <person name="Fujiyama A."/>
            <person name="Inagaki F."/>
            <person name="Takami H."/>
        </authorList>
    </citation>
    <scope>NUCLEOTIDE SEQUENCE</scope>
    <source>
        <strain evidence="10">Expedition CK06-06</strain>
    </source>
</reference>
<comment type="caution">
    <text evidence="10">The sequence shown here is derived from an EMBL/GenBank/DDBJ whole genome shotgun (WGS) entry which is preliminary data.</text>
</comment>
<evidence type="ECO:0000256" key="6">
    <source>
        <dbReference type="ARBA" id="ARBA00022989"/>
    </source>
</evidence>
<keyword evidence="5 8" id="KW-0812">Transmembrane</keyword>
<proteinExistence type="predicted"/>
<evidence type="ECO:0000313" key="10">
    <source>
        <dbReference type="EMBL" id="GAI43110.1"/>
    </source>
</evidence>
<accession>X1PW79</accession>
<keyword evidence="6 8" id="KW-1133">Transmembrane helix</keyword>
<dbReference type="Pfam" id="PF04290">
    <property type="entry name" value="DctQ"/>
    <property type="match status" value="1"/>
</dbReference>
<evidence type="ECO:0000256" key="7">
    <source>
        <dbReference type="ARBA" id="ARBA00023136"/>
    </source>
</evidence>
<organism evidence="10">
    <name type="scientific">marine sediment metagenome</name>
    <dbReference type="NCBI Taxonomy" id="412755"/>
    <lineage>
        <taxon>unclassified sequences</taxon>
        <taxon>metagenomes</taxon>
        <taxon>ecological metagenomes</taxon>
    </lineage>
</organism>
<evidence type="ECO:0000256" key="5">
    <source>
        <dbReference type="ARBA" id="ARBA00022692"/>
    </source>
</evidence>
<keyword evidence="7 8" id="KW-0472">Membrane</keyword>
<dbReference type="GO" id="GO:0005886">
    <property type="term" value="C:plasma membrane"/>
    <property type="evidence" value="ECO:0007669"/>
    <property type="project" value="UniProtKB-SubCell"/>
</dbReference>
<evidence type="ECO:0000256" key="2">
    <source>
        <dbReference type="ARBA" id="ARBA00022448"/>
    </source>
</evidence>
<gene>
    <name evidence="10" type="ORF">S06H3_46712</name>
</gene>
<feature type="transmembrane region" description="Helical" evidence="8">
    <location>
        <begin position="20"/>
        <end position="39"/>
    </location>
</feature>
<name>X1PW79_9ZZZZ</name>